<feature type="transmembrane region" description="Helical" evidence="2">
    <location>
        <begin position="26"/>
        <end position="50"/>
    </location>
</feature>
<evidence type="ECO:0000256" key="1">
    <source>
        <dbReference type="SAM" id="MobiDB-lite"/>
    </source>
</evidence>
<keyword evidence="4" id="KW-1185">Reference proteome</keyword>
<reference evidence="3 4" key="1">
    <citation type="submission" date="2020-06" db="EMBL/GenBank/DDBJ databases">
        <authorList>
            <person name="Li R."/>
            <person name="Bekaert M."/>
        </authorList>
    </citation>
    <scope>NUCLEOTIDE SEQUENCE [LARGE SCALE GENOMIC DNA]</scope>
    <source>
        <strain evidence="4">wild</strain>
    </source>
</reference>
<dbReference type="AlphaFoldDB" id="A0A6J8EP46"/>
<sequence length="202" mass="22529">MTTAPYLDSTQHHTIGSNKGIKDTEVIIYLSGGAGICLILICSIVCFCVGKKYQRTNINQNIGNNQQINLNNRANVDDAVLISQNVSIKRRSNIEYAEINELEMSDFISSPPEQGNTTAGDNSNNSSEGIRLPNDGNLNPYQSLLPTLQQPTHIQEDDSDDFEESRAYTNVYQSLQRKRQEKSRLYARCASLLCVEVVDEPI</sequence>
<keyword evidence="2" id="KW-0472">Membrane</keyword>
<dbReference type="OrthoDB" id="6142123at2759"/>
<protein>
    <submittedName>
        <fullName evidence="3">Uncharacterized protein</fullName>
    </submittedName>
</protein>
<evidence type="ECO:0000256" key="2">
    <source>
        <dbReference type="SAM" id="Phobius"/>
    </source>
</evidence>
<keyword evidence="2" id="KW-1133">Transmembrane helix</keyword>
<accession>A0A6J8EP46</accession>
<name>A0A6J8EP46_MYTCO</name>
<feature type="region of interest" description="Disordered" evidence="1">
    <location>
        <begin position="107"/>
        <end position="144"/>
    </location>
</feature>
<dbReference type="EMBL" id="CACVKT020009531">
    <property type="protein sequence ID" value="CAC5422258.1"/>
    <property type="molecule type" value="Genomic_DNA"/>
</dbReference>
<gene>
    <name evidence="3" type="ORF">MCOR_54316</name>
</gene>
<evidence type="ECO:0000313" key="4">
    <source>
        <dbReference type="Proteomes" id="UP000507470"/>
    </source>
</evidence>
<keyword evidence="2" id="KW-0812">Transmembrane</keyword>
<dbReference type="Proteomes" id="UP000507470">
    <property type="component" value="Unassembled WGS sequence"/>
</dbReference>
<feature type="compositionally biased region" description="Polar residues" evidence="1">
    <location>
        <begin position="107"/>
        <end position="128"/>
    </location>
</feature>
<proteinExistence type="predicted"/>
<organism evidence="3 4">
    <name type="scientific">Mytilus coruscus</name>
    <name type="common">Sea mussel</name>
    <dbReference type="NCBI Taxonomy" id="42192"/>
    <lineage>
        <taxon>Eukaryota</taxon>
        <taxon>Metazoa</taxon>
        <taxon>Spiralia</taxon>
        <taxon>Lophotrochozoa</taxon>
        <taxon>Mollusca</taxon>
        <taxon>Bivalvia</taxon>
        <taxon>Autobranchia</taxon>
        <taxon>Pteriomorphia</taxon>
        <taxon>Mytilida</taxon>
        <taxon>Mytiloidea</taxon>
        <taxon>Mytilidae</taxon>
        <taxon>Mytilinae</taxon>
        <taxon>Mytilus</taxon>
    </lineage>
</organism>
<evidence type="ECO:0000313" key="3">
    <source>
        <dbReference type="EMBL" id="CAC5422258.1"/>
    </source>
</evidence>